<keyword evidence="3" id="KW-0472">Membrane</keyword>
<evidence type="ECO:0000313" key="8">
    <source>
        <dbReference type="Proteomes" id="UP001595613"/>
    </source>
</evidence>
<feature type="signal peptide" evidence="6">
    <location>
        <begin position="1"/>
        <end position="19"/>
    </location>
</feature>
<keyword evidence="1" id="KW-1003">Cell membrane</keyword>
<evidence type="ECO:0000256" key="3">
    <source>
        <dbReference type="ARBA" id="ARBA00023136"/>
    </source>
</evidence>
<evidence type="ECO:0000256" key="2">
    <source>
        <dbReference type="ARBA" id="ARBA00022729"/>
    </source>
</evidence>
<dbReference type="Pfam" id="PF03783">
    <property type="entry name" value="CsgG"/>
    <property type="match status" value="1"/>
</dbReference>
<keyword evidence="5" id="KW-0449">Lipoprotein</keyword>
<reference evidence="8" key="1">
    <citation type="journal article" date="2019" name="Int. J. Syst. Evol. Microbiol.">
        <title>The Global Catalogue of Microorganisms (GCM) 10K type strain sequencing project: providing services to taxonomists for standard genome sequencing and annotation.</title>
        <authorList>
            <consortium name="The Broad Institute Genomics Platform"/>
            <consortium name="The Broad Institute Genome Sequencing Center for Infectious Disease"/>
            <person name="Wu L."/>
            <person name="Ma J."/>
        </authorList>
    </citation>
    <scope>NUCLEOTIDE SEQUENCE [LARGE SCALE GENOMIC DNA]</scope>
    <source>
        <strain evidence="8">KCTC 42281</strain>
    </source>
</reference>
<dbReference type="EMBL" id="JBHRYD010000018">
    <property type="protein sequence ID" value="MFC3706301.1"/>
    <property type="molecule type" value="Genomic_DNA"/>
</dbReference>
<protein>
    <submittedName>
        <fullName evidence="7">CsgG/HfaB family protein</fullName>
    </submittedName>
</protein>
<keyword evidence="4" id="KW-0564">Palmitate</keyword>
<dbReference type="InterPro" id="IPR005534">
    <property type="entry name" value="Curli_assmbl/transp-comp_CsgG"/>
</dbReference>
<keyword evidence="2 6" id="KW-0732">Signal</keyword>
<keyword evidence="8" id="KW-1185">Reference proteome</keyword>
<comment type="caution">
    <text evidence="7">The sequence shown here is derived from an EMBL/GenBank/DDBJ whole genome shotgun (WGS) entry which is preliminary data.</text>
</comment>
<organism evidence="7 8">
    <name type="scientific">Devosia honganensis</name>
    <dbReference type="NCBI Taxonomy" id="1610527"/>
    <lineage>
        <taxon>Bacteria</taxon>
        <taxon>Pseudomonadati</taxon>
        <taxon>Pseudomonadota</taxon>
        <taxon>Alphaproteobacteria</taxon>
        <taxon>Hyphomicrobiales</taxon>
        <taxon>Devosiaceae</taxon>
        <taxon>Devosia</taxon>
    </lineage>
</organism>
<evidence type="ECO:0000256" key="1">
    <source>
        <dbReference type="ARBA" id="ARBA00022475"/>
    </source>
</evidence>
<dbReference type="PANTHER" id="PTHR41164:SF1">
    <property type="entry name" value="CURLI PRODUCTION ASSEMBLY_TRANSPORT COMPONENT CSGG"/>
    <property type="match status" value="1"/>
</dbReference>
<feature type="chain" id="PRO_5047303107" evidence="6">
    <location>
        <begin position="20"/>
        <end position="290"/>
    </location>
</feature>
<evidence type="ECO:0000256" key="4">
    <source>
        <dbReference type="ARBA" id="ARBA00023139"/>
    </source>
</evidence>
<dbReference type="Proteomes" id="UP001595613">
    <property type="component" value="Unassembled WGS sequence"/>
</dbReference>
<sequence length="290" mass="30627">MLKILAPALAALTLAGCTALTPMTRPHAQFHGPVPIATATPADEALVCLSRSPEVRRAGIVVAVHTITDQTNKFTSEEGGFVPRDAAAMLITALQKAGIAQVNRSNTVVTEWEIARAKEQILGDGGQTTVGNQTVDFRPVTKGSIRGSDYVIDGALTQLDFNTYSGGAEAVVGGIGGGARSFALTAAADIRVTNTRTTRIVRAGSYAKQAVGTEVYASVFRFFSNELFDIKIGDKSQEGLHAGVRWLMAEAAYDIVGSLVNHNGACDKYLPPVTQELRAERSAELAAVKP</sequence>
<name>A0ABV7X410_9HYPH</name>
<gene>
    <name evidence="7" type="ORF">ACFOOL_16255</name>
</gene>
<dbReference type="Gene3D" id="3.40.50.10610">
    <property type="entry name" value="ABC-type transport auxiliary lipoprotein component"/>
    <property type="match status" value="1"/>
</dbReference>
<evidence type="ECO:0000313" key="7">
    <source>
        <dbReference type="EMBL" id="MFC3706301.1"/>
    </source>
</evidence>
<dbReference type="RefSeq" id="WP_380098423.1">
    <property type="nucleotide sequence ID" value="NZ_JBHRYD010000018.1"/>
</dbReference>
<evidence type="ECO:0000256" key="5">
    <source>
        <dbReference type="ARBA" id="ARBA00023288"/>
    </source>
</evidence>
<dbReference type="PANTHER" id="PTHR41164">
    <property type="entry name" value="CURLI PRODUCTION ASSEMBLY/TRANSPORT COMPONENT CSGG"/>
    <property type="match status" value="1"/>
</dbReference>
<dbReference type="PROSITE" id="PS51257">
    <property type="entry name" value="PROKAR_LIPOPROTEIN"/>
    <property type="match status" value="1"/>
</dbReference>
<proteinExistence type="predicted"/>
<evidence type="ECO:0000256" key="6">
    <source>
        <dbReference type="SAM" id="SignalP"/>
    </source>
</evidence>
<accession>A0ABV7X410</accession>